<name>A0A918J4I3_9RHOB</name>
<dbReference type="Proteomes" id="UP000628984">
    <property type="component" value="Unassembled WGS sequence"/>
</dbReference>
<protein>
    <submittedName>
        <fullName evidence="1">Uncharacterized protein</fullName>
    </submittedName>
</protein>
<dbReference type="EMBL" id="BMYQ01000016">
    <property type="protein sequence ID" value="GGW43965.1"/>
    <property type="molecule type" value="Genomic_DNA"/>
</dbReference>
<evidence type="ECO:0000313" key="2">
    <source>
        <dbReference type="Proteomes" id="UP000628984"/>
    </source>
</evidence>
<gene>
    <name evidence="1" type="ORF">GCM10011452_35300</name>
</gene>
<dbReference type="AlphaFoldDB" id="A0A918J4I3"/>
<reference evidence="1" key="2">
    <citation type="submission" date="2020-09" db="EMBL/GenBank/DDBJ databases">
        <authorList>
            <person name="Sun Q."/>
            <person name="Kim S."/>
        </authorList>
    </citation>
    <scope>NUCLEOTIDE SEQUENCE</scope>
    <source>
        <strain evidence="1">KCTC 23714</strain>
    </source>
</reference>
<sequence length="60" mass="6676">MQREKAPAMFMRFKKPARAAAPVPVALPADALAYYAREASSGPLRELSALDQMYGYWQAD</sequence>
<evidence type="ECO:0000313" key="1">
    <source>
        <dbReference type="EMBL" id="GGW43965.1"/>
    </source>
</evidence>
<accession>A0A918J4I3</accession>
<comment type="caution">
    <text evidence="1">The sequence shown here is derived from an EMBL/GenBank/DDBJ whole genome shotgun (WGS) entry which is preliminary data.</text>
</comment>
<keyword evidence="2" id="KW-1185">Reference proteome</keyword>
<proteinExistence type="predicted"/>
<organism evidence="1 2">
    <name type="scientific">Gemmobacter lanyuensis</name>
    <dbReference type="NCBI Taxonomy" id="1054497"/>
    <lineage>
        <taxon>Bacteria</taxon>
        <taxon>Pseudomonadati</taxon>
        <taxon>Pseudomonadota</taxon>
        <taxon>Alphaproteobacteria</taxon>
        <taxon>Rhodobacterales</taxon>
        <taxon>Paracoccaceae</taxon>
        <taxon>Gemmobacter</taxon>
    </lineage>
</organism>
<reference evidence="1" key="1">
    <citation type="journal article" date="2014" name="Int. J. Syst. Evol. Microbiol.">
        <title>Complete genome sequence of Corynebacterium casei LMG S-19264T (=DSM 44701T), isolated from a smear-ripened cheese.</title>
        <authorList>
            <consortium name="US DOE Joint Genome Institute (JGI-PGF)"/>
            <person name="Walter F."/>
            <person name="Albersmeier A."/>
            <person name="Kalinowski J."/>
            <person name="Ruckert C."/>
        </authorList>
    </citation>
    <scope>NUCLEOTIDE SEQUENCE</scope>
    <source>
        <strain evidence="1">KCTC 23714</strain>
    </source>
</reference>